<feature type="region of interest" description="Disordered" evidence="5">
    <location>
        <begin position="127"/>
        <end position="164"/>
    </location>
</feature>
<evidence type="ECO:0000313" key="7">
    <source>
        <dbReference type="EMBL" id="KAA5534813.1"/>
    </source>
</evidence>
<accession>A0A5M6CIH2</accession>
<proteinExistence type="predicted"/>
<gene>
    <name evidence="7" type="ORF">F0919_09400</name>
</gene>
<sequence>MAELQAQLSSLVIQNEALDSLADATQWIISGSNVPDSDTLARSYIREETFKTVVDTSIVDNKRDIVADAVKDRMLEVQDNTQVISLEKDSLINQPDTAEIFDEVLIAKNKEMVSQLKSNDSLINKTNAGKTPNGLLTISGTRQVSQSNDSSDSKTNVNKGSKSFLTGNPVIGPVVNKEVTDTVSDELVRVKKDTMELQARIPYPADSLKNTTNIGKTSNDLLTISGTKQVSQPNDSLNNKTNISQGSKSFLTGNAVAVPVVNNDNKSNEDIALLQKQIKVLEDSLKNSAVVSKNTLLTASDTNAISPQQSKDSVKNKMDAGKASKNLPPASDNDEVSKLRAELSALQKENESLTNQLDKTTVTPANSPDKSNQLPGSGNVDSEKGINALKSEIRSLKSTIENNNNQATSSRRSLLPAVVPAIGIDVGKTKTETVIQHDTVFVERPSDTISHIDTVRLTDTIMVKDTLRISDTVEQIVRDTVQQTIVKDSVVTVTNVIDKQKESLLALPPYVILFDLGKSNVKLVYRKRLDYYASQLMQHKDLKIVITGHTDKTGSVANNLILSENRAKSISAYLNSKGVSSDDMQISSLGEAEPIVENDTKEGQSQNRRVELIFKEK</sequence>
<feature type="compositionally biased region" description="Polar residues" evidence="5">
    <location>
        <begin position="352"/>
        <end position="380"/>
    </location>
</feature>
<dbReference type="InterPro" id="IPR050330">
    <property type="entry name" value="Bact_OuterMem_StrucFunc"/>
</dbReference>
<dbReference type="RefSeq" id="WP_150032492.1">
    <property type="nucleotide sequence ID" value="NZ_VWSH01000002.1"/>
</dbReference>
<feature type="compositionally biased region" description="Basic and acidic residues" evidence="5">
    <location>
        <begin position="312"/>
        <end position="322"/>
    </location>
</feature>
<dbReference type="EMBL" id="VWSH01000002">
    <property type="protein sequence ID" value="KAA5534813.1"/>
    <property type="molecule type" value="Genomic_DNA"/>
</dbReference>
<feature type="region of interest" description="Disordered" evidence="5">
    <location>
        <begin position="349"/>
        <end position="383"/>
    </location>
</feature>
<comment type="caution">
    <text evidence="7">The sequence shown here is derived from an EMBL/GenBank/DDBJ whole genome shotgun (WGS) entry which is preliminary data.</text>
</comment>
<dbReference type="Proteomes" id="UP000323632">
    <property type="component" value="Unassembled WGS sequence"/>
</dbReference>
<dbReference type="PRINTS" id="PR01021">
    <property type="entry name" value="OMPADOMAIN"/>
</dbReference>
<comment type="subcellular location">
    <subcellularLocation>
        <location evidence="1">Cell outer membrane</location>
    </subcellularLocation>
</comment>
<dbReference type="PROSITE" id="PS51123">
    <property type="entry name" value="OMPA_2"/>
    <property type="match status" value="1"/>
</dbReference>
<dbReference type="AlphaFoldDB" id="A0A5M6CIH2"/>
<organism evidence="7 8">
    <name type="scientific">Taibaiella lutea</name>
    <dbReference type="NCBI Taxonomy" id="2608001"/>
    <lineage>
        <taxon>Bacteria</taxon>
        <taxon>Pseudomonadati</taxon>
        <taxon>Bacteroidota</taxon>
        <taxon>Chitinophagia</taxon>
        <taxon>Chitinophagales</taxon>
        <taxon>Chitinophagaceae</taxon>
        <taxon>Taibaiella</taxon>
    </lineage>
</organism>
<feature type="region of interest" description="Disordered" evidence="5">
    <location>
        <begin position="302"/>
        <end position="336"/>
    </location>
</feature>
<evidence type="ECO:0000256" key="1">
    <source>
        <dbReference type="ARBA" id="ARBA00004442"/>
    </source>
</evidence>
<dbReference type="Pfam" id="PF00691">
    <property type="entry name" value="OmpA"/>
    <property type="match status" value="1"/>
</dbReference>
<dbReference type="Gene3D" id="3.30.1330.60">
    <property type="entry name" value="OmpA-like domain"/>
    <property type="match status" value="1"/>
</dbReference>
<dbReference type="GO" id="GO:0009279">
    <property type="term" value="C:cell outer membrane"/>
    <property type="evidence" value="ECO:0007669"/>
    <property type="project" value="UniProtKB-SubCell"/>
</dbReference>
<reference evidence="7 8" key="1">
    <citation type="submission" date="2019-09" db="EMBL/GenBank/DDBJ databases">
        <title>Genome sequence and assembly of Taibaiella sp.</title>
        <authorList>
            <person name="Chhetri G."/>
        </authorList>
    </citation>
    <scope>NUCLEOTIDE SEQUENCE [LARGE SCALE GENOMIC DNA]</scope>
    <source>
        <strain evidence="7 8">KVB11</strain>
    </source>
</reference>
<feature type="compositionally biased region" description="Basic and acidic residues" evidence="5">
    <location>
        <begin position="598"/>
        <end position="617"/>
    </location>
</feature>
<evidence type="ECO:0000256" key="2">
    <source>
        <dbReference type="ARBA" id="ARBA00023136"/>
    </source>
</evidence>
<dbReference type="CDD" id="cd07185">
    <property type="entry name" value="OmpA_C-like"/>
    <property type="match status" value="1"/>
</dbReference>
<keyword evidence="8" id="KW-1185">Reference proteome</keyword>
<feature type="domain" description="OmpA-like" evidence="6">
    <location>
        <begin position="501"/>
        <end position="617"/>
    </location>
</feature>
<evidence type="ECO:0000256" key="4">
    <source>
        <dbReference type="PROSITE-ProRule" id="PRU00473"/>
    </source>
</evidence>
<dbReference type="InterPro" id="IPR006664">
    <property type="entry name" value="OMP_bac"/>
</dbReference>
<evidence type="ECO:0000313" key="8">
    <source>
        <dbReference type="Proteomes" id="UP000323632"/>
    </source>
</evidence>
<dbReference type="SUPFAM" id="SSF103088">
    <property type="entry name" value="OmpA-like"/>
    <property type="match status" value="1"/>
</dbReference>
<name>A0A5M6CIH2_9BACT</name>
<evidence type="ECO:0000259" key="6">
    <source>
        <dbReference type="PROSITE" id="PS51123"/>
    </source>
</evidence>
<dbReference type="InterPro" id="IPR006665">
    <property type="entry name" value="OmpA-like"/>
</dbReference>
<feature type="region of interest" description="Disordered" evidence="5">
    <location>
        <begin position="590"/>
        <end position="617"/>
    </location>
</feature>
<dbReference type="InterPro" id="IPR036737">
    <property type="entry name" value="OmpA-like_sf"/>
</dbReference>
<keyword evidence="2 4" id="KW-0472">Membrane</keyword>
<keyword evidence="3" id="KW-0998">Cell outer membrane</keyword>
<evidence type="ECO:0000256" key="3">
    <source>
        <dbReference type="ARBA" id="ARBA00023237"/>
    </source>
</evidence>
<evidence type="ECO:0000256" key="5">
    <source>
        <dbReference type="SAM" id="MobiDB-lite"/>
    </source>
</evidence>
<protein>
    <submittedName>
        <fullName evidence="7">OmpA family protein</fullName>
    </submittedName>
</protein>
<dbReference type="PANTHER" id="PTHR30329">
    <property type="entry name" value="STATOR ELEMENT OF FLAGELLAR MOTOR COMPLEX"/>
    <property type="match status" value="1"/>
</dbReference>
<dbReference type="PANTHER" id="PTHR30329:SF21">
    <property type="entry name" value="LIPOPROTEIN YIAD-RELATED"/>
    <property type="match status" value="1"/>
</dbReference>
<feature type="compositionally biased region" description="Polar residues" evidence="5">
    <location>
        <begin position="302"/>
        <end position="311"/>
    </location>
</feature>